<name>A0A0F8XPU8_9ZZZZ</name>
<accession>A0A0F8XPU8</accession>
<sequence>MSILNNPIRKTLTPDTGSASDTFTTHGLCHQILVKPTTASTQYDISLTDSGSVVVFKRTSEVGTMNEFITLPLVGAYTVAINNATVDEDHTVLIVVRNS</sequence>
<comment type="caution">
    <text evidence="1">The sequence shown here is derived from an EMBL/GenBank/DDBJ whole genome shotgun (WGS) entry which is preliminary data.</text>
</comment>
<evidence type="ECO:0000313" key="1">
    <source>
        <dbReference type="EMBL" id="KKK63210.1"/>
    </source>
</evidence>
<reference evidence="1" key="1">
    <citation type="journal article" date="2015" name="Nature">
        <title>Complex archaea that bridge the gap between prokaryotes and eukaryotes.</title>
        <authorList>
            <person name="Spang A."/>
            <person name="Saw J.H."/>
            <person name="Jorgensen S.L."/>
            <person name="Zaremba-Niedzwiedzka K."/>
            <person name="Martijn J."/>
            <person name="Lind A.E."/>
            <person name="van Eijk R."/>
            <person name="Schleper C."/>
            <person name="Guy L."/>
            <person name="Ettema T.J."/>
        </authorList>
    </citation>
    <scope>NUCLEOTIDE SEQUENCE</scope>
</reference>
<protein>
    <submittedName>
        <fullName evidence="1">Uncharacterized protein</fullName>
    </submittedName>
</protein>
<dbReference type="EMBL" id="LAZR01061621">
    <property type="protein sequence ID" value="KKK63210.1"/>
    <property type="molecule type" value="Genomic_DNA"/>
</dbReference>
<gene>
    <name evidence="1" type="ORF">LCGC14_2996590</name>
</gene>
<dbReference type="AlphaFoldDB" id="A0A0F8XPU8"/>
<proteinExistence type="predicted"/>
<organism evidence="1">
    <name type="scientific">marine sediment metagenome</name>
    <dbReference type="NCBI Taxonomy" id="412755"/>
    <lineage>
        <taxon>unclassified sequences</taxon>
        <taxon>metagenomes</taxon>
        <taxon>ecological metagenomes</taxon>
    </lineage>
</organism>